<organism evidence="1 2">
    <name type="scientific">Glomus cerebriforme</name>
    <dbReference type="NCBI Taxonomy" id="658196"/>
    <lineage>
        <taxon>Eukaryota</taxon>
        <taxon>Fungi</taxon>
        <taxon>Fungi incertae sedis</taxon>
        <taxon>Mucoromycota</taxon>
        <taxon>Glomeromycotina</taxon>
        <taxon>Glomeromycetes</taxon>
        <taxon>Glomerales</taxon>
        <taxon>Glomeraceae</taxon>
        <taxon>Glomus</taxon>
    </lineage>
</organism>
<name>A0A397SMR8_9GLOM</name>
<evidence type="ECO:0000313" key="1">
    <source>
        <dbReference type="EMBL" id="RIA83904.1"/>
    </source>
</evidence>
<dbReference type="EMBL" id="QKYT01000535">
    <property type="protein sequence ID" value="RIA83904.1"/>
    <property type="molecule type" value="Genomic_DNA"/>
</dbReference>
<sequence length="160" mass="19649">MFVEDIITEDNKIKSWQQICKENRRSTKGRISKWYLEAKTILTNNNKDQEKFEREFIKEDIDDISIINRIILKINNMWERFNNIIKSIENELLEKYYNQREVHYKYEVERKKMENNKFQEFCTNLMVKSPEKIFNSFDFTSLSKKSLILVIIIKQERENY</sequence>
<gene>
    <name evidence="1" type="ORF">C1645_833114</name>
</gene>
<protein>
    <submittedName>
        <fullName evidence="1">Uncharacterized protein</fullName>
    </submittedName>
</protein>
<keyword evidence="2" id="KW-1185">Reference proteome</keyword>
<comment type="caution">
    <text evidence="1">The sequence shown here is derived from an EMBL/GenBank/DDBJ whole genome shotgun (WGS) entry which is preliminary data.</text>
</comment>
<accession>A0A397SMR8</accession>
<evidence type="ECO:0000313" key="2">
    <source>
        <dbReference type="Proteomes" id="UP000265703"/>
    </source>
</evidence>
<reference evidence="1 2" key="1">
    <citation type="submission" date="2018-06" db="EMBL/GenBank/DDBJ databases">
        <title>Comparative genomics reveals the genomic features of Rhizophagus irregularis, R. cerebriforme, R. diaphanum and Gigaspora rosea, and their symbiotic lifestyle signature.</title>
        <authorList>
            <person name="Morin E."/>
            <person name="San Clemente H."/>
            <person name="Chen E.C.H."/>
            <person name="De La Providencia I."/>
            <person name="Hainaut M."/>
            <person name="Kuo A."/>
            <person name="Kohler A."/>
            <person name="Murat C."/>
            <person name="Tang N."/>
            <person name="Roy S."/>
            <person name="Loubradou J."/>
            <person name="Henrissat B."/>
            <person name="Grigoriev I.V."/>
            <person name="Corradi N."/>
            <person name="Roux C."/>
            <person name="Martin F.M."/>
        </authorList>
    </citation>
    <scope>NUCLEOTIDE SEQUENCE [LARGE SCALE GENOMIC DNA]</scope>
    <source>
        <strain evidence="1 2">DAOM 227022</strain>
    </source>
</reference>
<dbReference type="Proteomes" id="UP000265703">
    <property type="component" value="Unassembled WGS sequence"/>
</dbReference>
<dbReference type="AlphaFoldDB" id="A0A397SMR8"/>
<proteinExistence type="predicted"/>